<accession>A0A5M6CAC8</accession>
<comment type="cofactor">
    <cofactor evidence="2">
        <name>Zn(2+)</name>
        <dbReference type="ChEBI" id="CHEBI:29105"/>
    </cofactor>
    <text evidence="2">Binds 1 zinc ion per subunit.</text>
</comment>
<keyword evidence="2" id="KW-0862">Zinc</keyword>
<reference evidence="5 6" key="1">
    <citation type="submission" date="2019-09" db="EMBL/GenBank/DDBJ databases">
        <title>Genome sequence and assembly of Taibaiella sp.</title>
        <authorList>
            <person name="Chhetri G."/>
        </authorList>
    </citation>
    <scope>NUCLEOTIDE SEQUENCE [LARGE SCALE GENOMIC DNA]</scope>
    <source>
        <strain evidence="5 6">KVB11</strain>
    </source>
</reference>
<evidence type="ECO:0000256" key="3">
    <source>
        <dbReference type="SAM" id="SignalP"/>
    </source>
</evidence>
<organism evidence="5 6">
    <name type="scientific">Taibaiella lutea</name>
    <dbReference type="NCBI Taxonomy" id="2608001"/>
    <lineage>
        <taxon>Bacteria</taxon>
        <taxon>Pseudomonadati</taxon>
        <taxon>Bacteroidota</taxon>
        <taxon>Chitinophagia</taxon>
        <taxon>Chitinophagales</taxon>
        <taxon>Chitinophagaceae</taxon>
        <taxon>Taibaiella</taxon>
    </lineage>
</organism>
<dbReference type="InterPro" id="IPR034015">
    <property type="entry name" value="M1_LTA4H"/>
</dbReference>
<dbReference type="GO" id="GO:0008270">
    <property type="term" value="F:zinc ion binding"/>
    <property type="evidence" value="ECO:0007669"/>
    <property type="project" value="InterPro"/>
</dbReference>
<gene>
    <name evidence="5" type="ORF">F0919_15100</name>
</gene>
<dbReference type="PANTHER" id="PTHR45726:SF3">
    <property type="entry name" value="LEUKOTRIENE A-4 HYDROLASE"/>
    <property type="match status" value="1"/>
</dbReference>
<dbReference type="CDD" id="cd09603">
    <property type="entry name" value="M1_APN_like"/>
    <property type="match status" value="1"/>
</dbReference>
<evidence type="ECO:0000256" key="1">
    <source>
        <dbReference type="PIRSR" id="PIRSR634015-1"/>
    </source>
</evidence>
<feature type="binding site" evidence="2">
    <location>
        <position position="340"/>
    </location>
    <ligand>
        <name>Zn(2+)</name>
        <dbReference type="ChEBI" id="CHEBI:29105"/>
        <note>catalytic</note>
    </ligand>
</feature>
<evidence type="ECO:0000256" key="2">
    <source>
        <dbReference type="PIRSR" id="PIRSR634015-3"/>
    </source>
</evidence>
<protein>
    <submittedName>
        <fullName evidence="5">M1 family metallopeptidase</fullName>
    </submittedName>
</protein>
<feature type="domain" description="Peptidase M1 membrane alanine aminopeptidase" evidence="4">
    <location>
        <begin position="268"/>
        <end position="471"/>
    </location>
</feature>
<keyword evidence="2" id="KW-0479">Metal-binding</keyword>
<evidence type="ECO:0000259" key="4">
    <source>
        <dbReference type="Pfam" id="PF01433"/>
    </source>
</evidence>
<evidence type="ECO:0000313" key="6">
    <source>
        <dbReference type="Proteomes" id="UP000323632"/>
    </source>
</evidence>
<dbReference type="InterPro" id="IPR042097">
    <property type="entry name" value="Aminopeptidase_N-like_N_sf"/>
</dbReference>
<dbReference type="GO" id="GO:0008237">
    <property type="term" value="F:metallopeptidase activity"/>
    <property type="evidence" value="ECO:0007669"/>
    <property type="project" value="InterPro"/>
</dbReference>
<feature type="binding site" evidence="2">
    <location>
        <position position="336"/>
    </location>
    <ligand>
        <name>Zn(2+)</name>
        <dbReference type="ChEBI" id="CHEBI:29105"/>
        <note>catalytic</note>
    </ligand>
</feature>
<dbReference type="AlphaFoldDB" id="A0A5M6CAC8"/>
<feature type="chain" id="PRO_5024445000" evidence="3">
    <location>
        <begin position="21"/>
        <end position="542"/>
    </location>
</feature>
<dbReference type="Gene3D" id="2.60.40.1730">
    <property type="entry name" value="tricorn interacting facor f3 domain"/>
    <property type="match status" value="1"/>
</dbReference>
<dbReference type="EMBL" id="VWSH01000004">
    <property type="protein sequence ID" value="KAA5532127.1"/>
    <property type="molecule type" value="Genomic_DNA"/>
</dbReference>
<dbReference type="InterPro" id="IPR014782">
    <property type="entry name" value="Peptidase_M1_dom"/>
</dbReference>
<dbReference type="InterPro" id="IPR027268">
    <property type="entry name" value="Peptidase_M4/M1_CTD_sf"/>
</dbReference>
<feature type="active site" description="Proton acceptor" evidence="1">
    <location>
        <position position="337"/>
    </location>
</feature>
<dbReference type="SUPFAM" id="SSF55486">
    <property type="entry name" value="Metalloproteases ('zincins'), catalytic domain"/>
    <property type="match status" value="1"/>
</dbReference>
<feature type="binding site" evidence="2">
    <location>
        <position position="359"/>
    </location>
    <ligand>
        <name>Zn(2+)</name>
        <dbReference type="ChEBI" id="CHEBI:29105"/>
        <note>catalytic</note>
    </ligand>
</feature>
<keyword evidence="6" id="KW-1185">Reference proteome</keyword>
<dbReference type="SUPFAM" id="SSF63737">
    <property type="entry name" value="Leukotriene A4 hydrolase N-terminal domain"/>
    <property type="match status" value="1"/>
</dbReference>
<dbReference type="PANTHER" id="PTHR45726">
    <property type="entry name" value="LEUKOTRIENE A-4 HYDROLASE"/>
    <property type="match status" value="1"/>
</dbReference>
<proteinExistence type="predicted"/>
<sequence length="542" mass="61923">MKLIFLLLTIFFLQSSCTSAQEFNLKCNNNAARSWWDVQHYSINLNVDTGSGNLNGTVDITAKVNGKIGDSLQIDLQEPLQINAVAFTSEDGETHIVNLKKYGNVYIIKEDFKTYIKDNIFTLRIDYKGIPQIAANPPWDGGLVMSRDTNGNRWMAMACQGVGASIWFPCKDFQGDEADKGMSLSMVVPSNLQMIGNGRLQANNERRGDGNLRWTWLVSNPINNYDISFYIGDYVHWSDTLKGEKGPLSLDYYVLRQNEAKAQKQFAVVKQMLQCFEEKIGPYPFYEDGYKLVDAPYLGMEHQSAVAYGNGYKMGYKGKDRSKSGVGLLFDFIIVHESGHEWFGNNITSFDKADTWIHEGFTTYTETIFAECLLGKEKAFLYQQGKVNVVKNDAPVQGRFNECDEGSSDHYDKAAFMIHMIRMIMKDDAKFFGMLRSMNDTFYHKIITGKEMEDFINSYSGIDFTKVFQQYLRTTSLPKLVIEYKKQTVSYKWANCVDGFNMPVLVHTKGKDLWLKPATDWQQMKYNGGKFSIDKNFLIEKR</sequence>
<dbReference type="Proteomes" id="UP000323632">
    <property type="component" value="Unassembled WGS sequence"/>
</dbReference>
<feature type="active site" description="Proton donor" evidence="1">
    <location>
        <position position="411"/>
    </location>
</feature>
<keyword evidence="3" id="KW-0732">Signal</keyword>
<feature type="signal peptide" evidence="3">
    <location>
        <begin position="1"/>
        <end position="20"/>
    </location>
</feature>
<dbReference type="Pfam" id="PF01433">
    <property type="entry name" value="Peptidase_M1"/>
    <property type="match status" value="1"/>
</dbReference>
<dbReference type="Gene3D" id="1.10.390.10">
    <property type="entry name" value="Neutral Protease Domain 2"/>
    <property type="match status" value="1"/>
</dbReference>
<dbReference type="RefSeq" id="WP_150033629.1">
    <property type="nucleotide sequence ID" value="NZ_VWSH01000004.1"/>
</dbReference>
<name>A0A5M6CAC8_9BACT</name>
<evidence type="ECO:0000313" key="5">
    <source>
        <dbReference type="EMBL" id="KAA5532127.1"/>
    </source>
</evidence>
<comment type="caution">
    <text evidence="5">The sequence shown here is derived from an EMBL/GenBank/DDBJ whole genome shotgun (WGS) entry which is preliminary data.</text>
</comment>